<dbReference type="Gene3D" id="3.30.70.1990">
    <property type="match status" value="1"/>
</dbReference>
<evidence type="ECO:0000256" key="1">
    <source>
        <dbReference type="ARBA" id="ARBA00001974"/>
    </source>
</evidence>
<dbReference type="AlphaFoldDB" id="A0A286G436"/>
<proteinExistence type="predicted"/>
<dbReference type="Gene3D" id="1.10.405.20">
    <property type="match status" value="1"/>
</dbReference>
<evidence type="ECO:0000313" key="7">
    <source>
        <dbReference type="Proteomes" id="UP000219621"/>
    </source>
</evidence>
<dbReference type="SUPFAM" id="SSF51905">
    <property type="entry name" value="FAD/NAD(P)-binding domain"/>
    <property type="match status" value="1"/>
</dbReference>
<evidence type="ECO:0000256" key="4">
    <source>
        <dbReference type="SAM" id="MobiDB-lite"/>
    </source>
</evidence>
<evidence type="ECO:0000313" key="6">
    <source>
        <dbReference type="EMBL" id="SOD90310.1"/>
    </source>
</evidence>
<gene>
    <name evidence="6" type="ORF">SAMN05421508_101509</name>
</gene>
<organism evidence="6 7">
    <name type="scientific">Caenispirillum bisanense</name>
    <dbReference type="NCBI Taxonomy" id="414052"/>
    <lineage>
        <taxon>Bacteria</taxon>
        <taxon>Pseudomonadati</taxon>
        <taxon>Pseudomonadota</taxon>
        <taxon>Alphaproteobacteria</taxon>
        <taxon>Rhodospirillales</taxon>
        <taxon>Novispirillaceae</taxon>
        <taxon>Caenispirillum</taxon>
    </lineage>
</organism>
<dbReference type="GO" id="GO:0016491">
    <property type="term" value="F:oxidoreductase activity"/>
    <property type="evidence" value="ECO:0007669"/>
    <property type="project" value="UniProtKB-KW"/>
</dbReference>
<name>A0A286G436_9PROT</name>
<dbReference type="Gene3D" id="3.50.50.60">
    <property type="entry name" value="FAD/NAD(P)-binding domain"/>
    <property type="match status" value="1"/>
</dbReference>
<dbReference type="InterPro" id="IPR050464">
    <property type="entry name" value="Zeta_carotene_desat/Oxidored"/>
</dbReference>
<dbReference type="PRINTS" id="PR00757">
    <property type="entry name" value="AMINEOXDASEF"/>
</dbReference>
<dbReference type="PANTHER" id="PTHR42923">
    <property type="entry name" value="PROTOPORPHYRINOGEN OXIDASE"/>
    <property type="match status" value="1"/>
</dbReference>
<accession>A0A286G436</accession>
<evidence type="ECO:0000256" key="3">
    <source>
        <dbReference type="PIRSR" id="PIRSR601613-1"/>
    </source>
</evidence>
<protein>
    <submittedName>
        <fullName evidence="6">Predicted NAD/FAD-binding protein</fullName>
    </submittedName>
</protein>
<feature type="domain" description="Amine oxidase" evidence="5">
    <location>
        <begin position="24"/>
        <end position="344"/>
    </location>
</feature>
<dbReference type="InterPro" id="IPR002937">
    <property type="entry name" value="Amino_oxidase"/>
</dbReference>
<dbReference type="InterPro" id="IPR036188">
    <property type="entry name" value="FAD/NAD-bd_sf"/>
</dbReference>
<dbReference type="Proteomes" id="UP000219621">
    <property type="component" value="Unassembled WGS sequence"/>
</dbReference>
<dbReference type="EMBL" id="OCNJ01000001">
    <property type="protein sequence ID" value="SOD90310.1"/>
    <property type="molecule type" value="Genomic_DNA"/>
</dbReference>
<keyword evidence="2" id="KW-0560">Oxidoreductase</keyword>
<feature type="binding site" evidence="3">
    <location>
        <position position="25"/>
    </location>
    <ligand>
        <name>FAD</name>
        <dbReference type="ChEBI" id="CHEBI:57692"/>
    </ligand>
</feature>
<evidence type="ECO:0000256" key="2">
    <source>
        <dbReference type="ARBA" id="ARBA00023002"/>
    </source>
</evidence>
<dbReference type="PANTHER" id="PTHR42923:SF17">
    <property type="entry name" value="AMINE OXIDASE DOMAIN-CONTAINING PROTEIN"/>
    <property type="match status" value="1"/>
</dbReference>
<dbReference type="Pfam" id="PF01593">
    <property type="entry name" value="Amino_oxidase"/>
    <property type="match status" value="1"/>
</dbReference>
<sequence length="466" mass="50877">MPDSVFPEPARGRRLRVAVIGSGISGLSCAWLLSQGHEVTVYEKNERLGGHSNTVVVPTPDGSIPVDTGFIVYNTLTYPNLTALLDHLGVATHGTDMSFGVSIDAGRREYAGSTLPALFAQKRNILRPRFWSMLHDLVRFYRDAPKLLSEPGADALTLGEFLDREGYGEPFLTDHLLPMGAAIWSTAVEDMRAHPATAFIRFCDNHGLLKLTGRPQWRTVVGGSREYVDRISRPFADRVRLGVGARAVTRLGGSVMVEGTDGSVEVFDHVVLACHGDEALPLLTDPTAEESALLGAFRYQPNTAWLHTDPALMPKRKAVWSSWNYLSHTGRDGKAAVCVTYWMNKLQPLQTRTDLFVTLNPDTPPRDEAVLRRIEYAHPLFDAAAVAAQKRLWSLQGDRNTWYCGAWFGAGFHEDGLQAGLAVAEALGGVRRPWSVPDESGRIVLRPLPASGAASDGSGARDEVAA</sequence>
<comment type="cofactor">
    <cofactor evidence="1">
        <name>FAD</name>
        <dbReference type="ChEBI" id="CHEBI:57692"/>
    </cofactor>
</comment>
<reference evidence="6 7" key="1">
    <citation type="submission" date="2017-09" db="EMBL/GenBank/DDBJ databases">
        <authorList>
            <person name="Ehlers B."/>
            <person name="Leendertz F.H."/>
        </authorList>
    </citation>
    <scope>NUCLEOTIDE SEQUENCE [LARGE SCALE GENOMIC DNA]</scope>
    <source>
        <strain evidence="6 7">USBA 140</strain>
    </source>
</reference>
<evidence type="ECO:0000259" key="5">
    <source>
        <dbReference type="Pfam" id="PF01593"/>
    </source>
</evidence>
<dbReference type="OrthoDB" id="20837at2"/>
<keyword evidence="7" id="KW-1185">Reference proteome</keyword>
<dbReference type="FunFam" id="1.10.405.20:FF:000001">
    <property type="entry name" value="Amine oxidase"/>
    <property type="match status" value="1"/>
</dbReference>
<dbReference type="InterPro" id="IPR001613">
    <property type="entry name" value="Flavin_amine_oxidase"/>
</dbReference>
<dbReference type="RefSeq" id="WP_097277393.1">
    <property type="nucleotide sequence ID" value="NZ_OCNJ01000001.1"/>
</dbReference>
<feature type="region of interest" description="Disordered" evidence="4">
    <location>
        <begin position="447"/>
        <end position="466"/>
    </location>
</feature>